<gene>
    <name evidence="1" type="ORF">JOF56_010014</name>
</gene>
<keyword evidence="2" id="KW-1185">Reference proteome</keyword>
<dbReference type="Proteomes" id="UP001519332">
    <property type="component" value="Unassembled WGS sequence"/>
</dbReference>
<reference evidence="1 2" key="1">
    <citation type="submission" date="2021-03" db="EMBL/GenBank/DDBJ databases">
        <title>Sequencing the genomes of 1000 actinobacteria strains.</title>
        <authorList>
            <person name="Klenk H.-P."/>
        </authorList>
    </citation>
    <scope>NUCLEOTIDE SEQUENCE [LARGE SCALE GENOMIC DNA]</scope>
    <source>
        <strain evidence="1 2">DSM 46670</strain>
    </source>
</reference>
<dbReference type="EMBL" id="JAGINW010000001">
    <property type="protein sequence ID" value="MBP2329629.1"/>
    <property type="molecule type" value="Genomic_DNA"/>
</dbReference>
<sequence>MNLIVLLVAIGVGFIAVGTCLVVFADEIENVVVTTFLTGI</sequence>
<dbReference type="RefSeq" id="WP_281065605.1">
    <property type="nucleotide sequence ID" value="NZ_JAGINW010000001.1"/>
</dbReference>
<comment type="caution">
    <text evidence="1">The sequence shown here is derived from an EMBL/GenBank/DDBJ whole genome shotgun (WGS) entry which is preliminary data.</text>
</comment>
<protein>
    <submittedName>
        <fullName evidence="1">Uncharacterized protein</fullName>
    </submittedName>
</protein>
<organism evidence="1 2">
    <name type="scientific">Kibdelosporangium banguiense</name>
    <dbReference type="NCBI Taxonomy" id="1365924"/>
    <lineage>
        <taxon>Bacteria</taxon>
        <taxon>Bacillati</taxon>
        <taxon>Actinomycetota</taxon>
        <taxon>Actinomycetes</taxon>
        <taxon>Pseudonocardiales</taxon>
        <taxon>Pseudonocardiaceae</taxon>
        <taxon>Kibdelosporangium</taxon>
    </lineage>
</organism>
<accession>A0ABS4TYY8</accession>
<evidence type="ECO:0000313" key="1">
    <source>
        <dbReference type="EMBL" id="MBP2329629.1"/>
    </source>
</evidence>
<proteinExistence type="predicted"/>
<evidence type="ECO:0000313" key="2">
    <source>
        <dbReference type="Proteomes" id="UP001519332"/>
    </source>
</evidence>
<name>A0ABS4TYY8_9PSEU</name>